<dbReference type="EMBL" id="BGZK01000380">
    <property type="protein sequence ID" value="GBP40385.1"/>
    <property type="molecule type" value="Genomic_DNA"/>
</dbReference>
<organism evidence="1 2">
    <name type="scientific">Eumeta variegata</name>
    <name type="common">Bagworm moth</name>
    <name type="synonym">Eumeta japonica</name>
    <dbReference type="NCBI Taxonomy" id="151549"/>
    <lineage>
        <taxon>Eukaryota</taxon>
        <taxon>Metazoa</taxon>
        <taxon>Ecdysozoa</taxon>
        <taxon>Arthropoda</taxon>
        <taxon>Hexapoda</taxon>
        <taxon>Insecta</taxon>
        <taxon>Pterygota</taxon>
        <taxon>Neoptera</taxon>
        <taxon>Endopterygota</taxon>
        <taxon>Lepidoptera</taxon>
        <taxon>Glossata</taxon>
        <taxon>Ditrysia</taxon>
        <taxon>Tineoidea</taxon>
        <taxon>Psychidae</taxon>
        <taxon>Oiketicinae</taxon>
        <taxon>Eumeta</taxon>
    </lineage>
</organism>
<dbReference type="AlphaFoldDB" id="A0A4C1VRE3"/>
<proteinExistence type="predicted"/>
<name>A0A4C1VRE3_EUMVA</name>
<keyword evidence="2" id="KW-1185">Reference proteome</keyword>
<sequence length="92" mass="10114">MDSKAIGARAPVQSGSIHRGCQMFLKKCRLDTLGGHSTKGSQKTEKCARVHAARNEQLARRAQCGACTWRHLELPSGRGACPALRQIKIFIR</sequence>
<evidence type="ECO:0000313" key="2">
    <source>
        <dbReference type="Proteomes" id="UP000299102"/>
    </source>
</evidence>
<gene>
    <name evidence="1" type="ORF">EVAR_86531_1</name>
</gene>
<protein>
    <submittedName>
        <fullName evidence="1">Uncharacterized protein</fullName>
    </submittedName>
</protein>
<evidence type="ECO:0000313" key="1">
    <source>
        <dbReference type="EMBL" id="GBP40385.1"/>
    </source>
</evidence>
<dbReference type="Proteomes" id="UP000299102">
    <property type="component" value="Unassembled WGS sequence"/>
</dbReference>
<accession>A0A4C1VRE3</accession>
<reference evidence="1 2" key="1">
    <citation type="journal article" date="2019" name="Commun. Biol.">
        <title>The bagworm genome reveals a unique fibroin gene that provides high tensile strength.</title>
        <authorList>
            <person name="Kono N."/>
            <person name="Nakamura H."/>
            <person name="Ohtoshi R."/>
            <person name="Tomita M."/>
            <person name="Numata K."/>
            <person name="Arakawa K."/>
        </authorList>
    </citation>
    <scope>NUCLEOTIDE SEQUENCE [LARGE SCALE GENOMIC DNA]</scope>
</reference>
<comment type="caution">
    <text evidence="1">The sequence shown here is derived from an EMBL/GenBank/DDBJ whole genome shotgun (WGS) entry which is preliminary data.</text>
</comment>